<sequence length="292" mass="34057">MEEGFPSLPNMQTEVQISQEDFNQFHSIDRRLYLILVADLLRDPVEAMQIMALWLWLERVKFFNIVERILELPIVLINDLAEEANICFAFIDNPLSLLLTPEACEIPLTQSVIQKNFSFQYFQNNRTLAKLGVKKVCSTVCMRAFNDLMQQAILRNEAHRIAERHQQQLLVHQTMVSNIFGNSVVPADERTMFVTFSKGYPVAEREVREFFTKIFGDCIESFYMQQVRNIEEQALFARIVFFRANVIHMILNGHPKAKFTINGKHVWMRKFIPKRTVTVIGQSSQQNHNIET</sequence>
<protein>
    <submittedName>
        <fullName evidence="1">RNA-binding protein Musashi Rbp6 like</fullName>
    </submittedName>
</protein>
<dbReference type="EMBL" id="JAUIZM010000008">
    <property type="protein sequence ID" value="KAK1367543.1"/>
    <property type="molecule type" value="Genomic_DNA"/>
</dbReference>
<organism evidence="1 2">
    <name type="scientific">Heracleum sosnowskyi</name>
    <dbReference type="NCBI Taxonomy" id="360622"/>
    <lineage>
        <taxon>Eukaryota</taxon>
        <taxon>Viridiplantae</taxon>
        <taxon>Streptophyta</taxon>
        <taxon>Embryophyta</taxon>
        <taxon>Tracheophyta</taxon>
        <taxon>Spermatophyta</taxon>
        <taxon>Magnoliopsida</taxon>
        <taxon>eudicotyledons</taxon>
        <taxon>Gunneridae</taxon>
        <taxon>Pentapetalae</taxon>
        <taxon>asterids</taxon>
        <taxon>campanulids</taxon>
        <taxon>Apiales</taxon>
        <taxon>Apiaceae</taxon>
        <taxon>Apioideae</taxon>
        <taxon>apioid superclade</taxon>
        <taxon>Tordylieae</taxon>
        <taxon>Tordyliinae</taxon>
        <taxon>Heracleum</taxon>
    </lineage>
</organism>
<evidence type="ECO:0000313" key="1">
    <source>
        <dbReference type="EMBL" id="KAK1367543.1"/>
    </source>
</evidence>
<accession>A0AAD8HJN1</accession>
<keyword evidence="2" id="KW-1185">Reference proteome</keyword>
<evidence type="ECO:0000313" key="2">
    <source>
        <dbReference type="Proteomes" id="UP001237642"/>
    </source>
</evidence>
<dbReference type="PANTHER" id="PTHR33527:SF14">
    <property type="entry name" value="OS07G0274300 PROTEIN"/>
    <property type="match status" value="1"/>
</dbReference>
<proteinExistence type="predicted"/>
<comment type="caution">
    <text evidence="1">The sequence shown here is derived from an EMBL/GenBank/DDBJ whole genome shotgun (WGS) entry which is preliminary data.</text>
</comment>
<dbReference type="AlphaFoldDB" id="A0AAD8HJN1"/>
<name>A0AAD8HJN1_9APIA</name>
<dbReference type="Proteomes" id="UP001237642">
    <property type="component" value="Unassembled WGS sequence"/>
</dbReference>
<reference evidence="1" key="1">
    <citation type="submission" date="2023-02" db="EMBL/GenBank/DDBJ databases">
        <title>Genome of toxic invasive species Heracleum sosnowskyi carries increased number of genes despite the absence of recent whole-genome duplications.</title>
        <authorList>
            <person name="Schelkunov M."/>
            <person name="Shtratnikova V."/>
            <person name="Makarenko M."/>
            <person name="Klepikova A."/>
            <person name="Omelchenko D."/>
            <person name="Novikova G."/>
            <person name="Obukhova E."/>
            <person name="Bogdanov V."/>
            <person name="Penin A."/>
            <person name="Logacheva M."/>
        </authorList>
    </citation>
    <scope>NUCLEOTIDE SEQUENCE</scope>
    <source>
        <strain evidence="1">Hsosn_3</strain>
        <tissue evidence="1">Leaf</tissue>
    </source>
</reference>
<reference evidence="1" key="2">
    <citation type="submission" date="2023-05" db="EMBL/GenBank/DDBJ databases">
        <authorList>
            <person name="Schelkunov M.I."/>
        </authorList>
    </citation>
    <scope>NUCLEOTIDE SEQUENCE</scope>
    <source>
        <strain evidence="1">Hsosn_3</strain>
        <tissue evidence="1">Leaf</tissue>
    </source>
</reference>
<dbReference type="PANTHER" id="PTHR33527">
    <property type="entry name" value="OS07G0274300 PROTEIN"/>
    <property type="match status" value="1"/>
</dbReference>
<gene>
    <name evidence="1" type="ORF">POM88_033635</name>
</gene>